<reference evidence="2" key="1">
    <citation type="journal article" date="2020" name="Nat. Commun.">
        <title>Genome assembly of wild tea tree DASZ reveals pedigree and selection history of tea varieties.</title>
        <authorList>
            <person name="Zhang W."/>
            <person name="Zhang Y."/>
            <person name="Qiu H."/>
            <person name="Guo Y."/>
            <person name="Wan H."/>
            <person name="Zhang X."/>
            <person name="Scossa F."/>
            <person name="Alseekh S."/>
            <person name="Zhang Q."/>
            <person name="Wang P."/>
            <person name="Xu L."/>
            <person name="Schmidt M.H."/>
            <person name="Jia X."/>
            <person name="Li D."/>
            <person name="Zhu A."/>
            <person name="Guo F."/>
            <person name="Chen W."/>
            <person name="Ni D."/>
            <person name="Usadel B."/>
            <person name="Fernie A.R."/>
            <person name="Wen W."/>
        </authorList>
    </citation>
    <scope>NUCLEOTIDE SEQUENCE [LARGE SCALE GENOMIC DNA]</scope>
    <source>
        <strain evidence="2">cv. G240</strain>
    </source>
</reference>
<dbReference type="EMBL" id="JACBKZ010000014">
    <property type="protein sequence ID" value="KAF5932952.1"/>
    <property type="molecule type" value="Genomic_DNA"/>
</dbReference>
<comment type="caution">
    <text evidence="1">The sequence shown here is derived from an EMBL/GenBank/DDBJ whole genome shotgun (WGS) entry which is preliminary data.</text>
</comment>
<accession>A0A7J7FX73</accession>
<sequence length="103" mass="11620">MSDCARRAEDGSFCKSTKIGKNAKSQNGGKMKVLLKDNQVPIHNTRGKFSPHWMDSCIVSEQQSFSWIQMTSKSQTIQHGQSYTFTLERLVRPKTRKGDPGKS</sequence>
<dbReference type="Proteomes" id="UP000593564">
    <property type="component" value="Unassembled WGS sequence"/>
</dbReference>
<dbReference type="AlphaFoldDB" id="A0A7J7FX73"/>
<evidence type="ECO:0000313" key="1">
    <source>
        <dbReference type="EMBL" id="KAF5932952.1"/>
    </source>
</evidence>
<protein>
    <submittedName>
        <fullName evidence="1">Uncharacterized protein</fullName>
    </submittedName>
</protein>
<reference evidence="1 2" key="2">
    <citation type="submission" date="2020-07" db="EMBL/GenBank/DDBJ databases">
        <title>Genome assembly of wild tea tree DASZ reveals pedigree and selection history of tea varieties.</title>
        <authorList>
            <person name="Zhang W."/>
        </authorList>
    </citation>
    <scope>NUCLEOTIDE SEQUENCE [LARGE SCALE GENOMIC DNA]</scope>
    <source>
        <strain evidence="2">cv. G240</strain>
        <tissue evidence="1">Leaf</tissue>
    </source>
</reference>
<organism evidence="1 2">
    <name type="scientific">Camellia sinensis</name>
    <name type="common">Tea plant</name>
    <name type="synonym">Thea sinensis</name>
    <dbReference type="NCBI Taxonomy" id="4442"/>
    <lineage>
        <taxon>Eukaryota</taxon>
        <taxon>Viridiplantae</taxon>
        <taxon>Streptophyta</taxon>
        <taxon>Embryophyta</taxon>
        <taxon>Tracheophyta</taxon>
        <taxon>Spermatophyta</taxon>
        <taxon>Magnoliopsida</taxon>
        <taxon>eudicotyledons</taxon>
        <taxon>Gunneridae</taxon>
        <taxon>Pentapetalae</taxon>
        <taxon>asterids</taxon>
        <taxon>Ericales</taxon>
        <taxon>Theaceae</taxon>
        <taxon>Camellia</taxon>
    </lineage>
</organism>
<gene>
    <name evidence="1" type="ORF">HYC85_029123</name>
</gene>
<keyword evidence="2" id="KW-1185">Reference proteome</keyword>
<evidence type="ECO:0000313" key="2">
    <source>
        <dbReference type="Proteomes" id="UP000593564"/>
    </source>
</evidence>
<proteinExistence type="predicted"/>
<name>A0A7J7FX73_CAMSI</name>